<dbReference type="STRING" id="299467.A0A443SFX1"/>
<feature type="domain" description="Receptor ligand binding region" evidence="6">
    <location>
        <begin position="10"/>
        <end position="91"/>
    </location>
</feature>
<dbReference type="EMBL" id="NCKV01002785">
    <property type="protein sequence ID" value="RWS26411.1"/>
    <property type="molecule type" value="Genomic_DNA"/>
</dbReference>
<keyword evidence="8" id="KW-1185">Reference proteome</keyword>
<reference evidence="7 8" key="1">
    <citation type="journal article" date="2018" name="Gigascience">
        <title>Genomes of trombidid mites reveal novel predicted allergens and laterally-transferred genes associated with secondary metabolism.</title>
        <authorList>
            <person name="Dong X."/>
            <person name="Chaisiri K."/>
            <person name="Xia D."/>
            <person name="Armstrong S.D."/>
            <person name="Fang Y."/>
            <person name="Donnelly M.J."/>
            <person name="Kadowaki T."/>
            <person name="McGarry J.W."/>
            <person name="Darby A.C."/>
            <person name="Makepeace B.L."/>
        </authorList>
    </citation>
    <scope>NUCLEOTIDE SEQUENCE [LARGE SCALE GENOMIC DNA]</scope>
    <source>
        <strain evidence="7">UoL-UT</strain>
    </source>
</reference>
<organism evidence="7 8">
    <name type="scientific">Leptotrombidium deliense</name>
    <dbReference type="NCBI Taxonomy" id="299467"/>
    <lineage>
        <taxon>Eukaryota</taxon>
        <taxon>Metazoa</taxon>
        <taxon>Ecdysozoa</taxon>
        <taxon>Arthropoda</taxon>
        <taxon>Chelicerata</taxon>
        <taxon>Arachnida</taxon>
        <taxon>Acari</taxon>
        <taxon>Acariformes</taxon>
        <taxon>Trombidiformes</taxon>
        <taxon>Prostigmata</taxon>
        <taxon>Anystina</taxon>
        <taxon>Parasitengona</taxon>
        <taxon>Trombiculoidea</taxon>
        <taxon>Trombiculidae</taxon>
        <taxon>Leptotrombidium</taxon>
    </lineage>
</organism>
<evidence type="ECO:0000313" key="8">
    <source>
        <dbReference type="Proteomes" id="UP000288716"/>
    </source>
</evidence>
<sequence>MSKENLADKHKQDVKMAFVMKAIYTMAYGLHSMQKSMCPHSPGLCPKMLPINGSILLQHLFNVSFSWGNDTVAFDVNGDPPGRYDIMNFQKTGQNEYNY</sequence>
<protein>
    <submittedName>
        <fullName evidence="7">Metabotropic glutamate receptor 5-like protein</fullName>
    </submittedName>
</protein>
<evidence type="ECO:0000256" key="1">
    <source>
        <dbReference type="ARBA" id="ARBA00004370"/>
    </source>
</evidence>
<keyword evidence="3" id="KW-1133">Transmembrane helix</keyword>
<accession>A0A443SFX1</accession>
<keyword evidence="4" id="KW-0472">Membrane</keyword>
<evidence type="ECO:0000313" key="7">
    <source>
        <dbReference type="EMBL" id="RWS26411.1"/>
    </source>
</evidence>
<dbReference type="OrthoDB" id="425344at2759"/>
<evidence type="ECO:0000256" key="2">
    <source>
        <dbReference type="ARBA" id="ARBA00022692"/>
    </source>
</evidence>
<evidence type="ECO:0000256" key="5">
    <source>
        <dbReference type="ARBA" id="ARBA00023180"/>
    </source>
</evidence>
<name>A0A443SFX1_9ACAR</name>
<keyword evidence="5" id="KW-0325">Glycoprotein</keyword>
<evidence type="ECO:0000256" key="3">
    <source>
        <dbReference type="ARBA" id="ARBA00022989"/>
    </source>
</evidence>
<proteinExistence type="predicted"/>
<dbReference type="GO" id="GO:0016020">
    <property type="term" value="C:membrane"/>
    <property type="evidence" value="ECO:0007669"/>
    <property type="project" value="UniProtKB-SubCell"/>
</dbReference>
<dbReference type="Proteomes" id="UP000288716">
    <property type="component" value="Unassembled WGS sequence"/>
</dbReference>
<dbReference type="SUPFAM" id="SSF53822">
    <property type="entry name" value="Periplasmic binding protein-like I"/>
    <property type="match status" value="1"/>
</dbReference>
<dbReference type="InterPro" id="IPR050726">
    <property type="entry name" value="mGluR"/>
</dbReference>
<gene>
    <name evidence="7" type="ORF">B4U80_03848</name>
</gene>
<keyword evidence="7" id="KW-0675">Receptor</keyword>
<dbReference type="InterPro" id="IPR028082">
    <property type="entry name" value="Peripla_BP_I"/>
</dbReference>
<comment type="subcellular location">
    <subcellularLocation>
        <location evidence="1">Membrane</location>
    </subcellularLocation>
</comment>
<evidence type="ECO:0000259" key="6">
    <source>
        <dbReference type="Pfam" id="PF01094"/>
    </source>
</evidence>
<evidence type="ECO:0000256" key="4">
    <source>
        <dbReference type="ARBA" id="ARBA00023136"/>
    </source>
</evidence>
<keyword evidence="2" id="KW-0812">Transmembrane</keyword>
<dbReference type="InterPro" id="IPR001828">
    <property type="entry name" value="ANF_lig-bd_rcpt"/>
</dbReference>
<dbReference type="Gene3D" id="3.40.50.2300">
    <property type="match status" value="2"/>
</dbReference>
<dbReference type="PANTHER" id="PTHR24060">
    <property type="entry name" value="METABOTROPIC GLUTAMATE RECEPTOR"/>
    <property type="match status" value="1"/>
</dbReference>
<dbReference type="Pfam" id="PF01094">
    <property type="entry name" value="ANF_receptor"/>
    <property type="match status" value="1"/>
</dbReference>
<feature type="non-terminal residue" evidence="7">
    <location>
        <position position="99"/>
    </location>
</feature>
<dbReference type="VEuPathDB" id="VectorBase:LDEU005629"/>
<comment type="caution">
    <text evidence="7">The sequence shown here is derived from an EMBL/GenBank/DDBJ whole genome shotgun (WGS) entry which is preliminary data.</text>
</comment>
<dbReference type="AlphaFoldDB" id="A0A443SFX1"/>